<accession>A0A6L2L787</accession>
<reference evidence="2" key="1">
    <citation type="journal article" date="2019" name="Sci. Rep.">
        <title>Draft genome of Tanacetum cinerariifolium, the natural source of mosquito coil.</title>
        <authorList>
            <person name="Yamashiro T."/>
            <person name="Shiraishi A."/>
            <person name="Satake H."/>
            <person name="Nakayama K."/>
        </authorList>
    </citation>
    <scope>NUCLEOTIDE SEQUENCE</scope>
</reference>
<evidence type="ECO:0000256" key="1">
    <source>
        <dbReference type="SAM" id="MobiDB-lite"/>
    </source>
</evidence>
<feature type="region of interest" description="Disordered" evidence="1">
    <location>
        <begin position="526"/>
        <end position="571"/>
    </location>
</feature>
<feature type="compositionally biased region" description="Basic residues" evidence="1">
    <location>
        <begin position="801"/>
        <end position="811"/>
    </location>
</feature>
<evidence type="ECO:0008006" key="3">
    <source>
        <dbReference type="Google" id="ProtNLM"/>
    </source>
</evidence>
<protein>
    <recommendedName>
        <fullName evidence="3">Monodehydroascorbate reductase</fullName>
    </recommendedName>
</protein>
<feature type="region of interest" description="Disordered" evidence="1">
    <location>
        <begin position="203"/>
        <end position="314"/>
    </location>
</feature>
<dbReference type="EMBL" id="BKCJ010003755">
    <property type="protein sequence ID" value="GEU56980.1"/>
    <property type="molecule type" value="Genomic_DNA"/>
</dbReference>
<comment type="caution">
    <text evidence="2">The sequence shown here is derived from an EMBL/GenBank/DDBJ whole genome shotgun (WGS) entry which is preliminary data.</text>
</comment>
<feature type="compositionally biased region" description="Polar residues" evidence="1">
    <location>
        <begin position="553"/>
        <end position="562"/>
    </location>
</feature>
<feature type="region of interest" description="Disordered" evidence="1">
    <location>
        <begin position="801"/>
        <end position="830"/>
    </location>
</feature>
<gene>
    <name evidence="2" type="ORF">Tci_028958</name>
</gene>
<feature type="compositionally biased region" description="Basic and acidic residues" evidence="1">
    <location>
        <begin position="535"/>
        <end position="549"/>
    </location>
</feature>
<feature type="compositionally biased region" description="Polar residues" evidence="1">
    <location>
        <begin position="456"/>
        <end position="468"/>
    </location>
</feature>
<feature type="region of interest" description="Disordered" evidence="1">
    <location>
        <begin position="772"/>
        <end position="791"/>
    </location>
</feature>
<feature type="region of interest" description="Disordered" evidence="1">
    <location>
        <begin position="612"/>
        <end position="634"/>
    </location>
</feature>
<sequence>MADVNVNAPAGQEPTMEPPMRTDDQILPHIRWVPIGKSNYYLDVEKSQNNPIYKIVVDILKHTNFFRAFTASSTIPSIYIQQFWDTVRYDKLARCYRCQLDEQWFDLTKDTLRDAIQITPVNNNQAFISPPSSDALINFVNKLGYPKLVRNLSNVVTNDMFQPWRALTTIINLCLMGKTSGFERPRAPEYLEKVAKHQRYLAGEIGSDLNSPAPKPTKTARKPKPMAPKENPRPSVSKPVSSTHPEPTSAPAKPQGKKRKLTTEISNKPYKAIQSRHGFVSKKRKPTSTLRSVDESVAEDVPAKEPRVDDEETDVQRVLEESMKSMYDVPRGPLPPVVIREPEFEKYQPFSEVPGKGKEKVIKEQVARDLLNLQTPKKKSPADRYIFQRRTFTPTGSSRHDESSSLYVELGLTDSEEESKKDVPGADAEGQGEGQAGPDPGALAEGQAGRDPGTQDEGQAGSNPNEQPEGQAGLDLEEPASSSGTLSSLQHLTKDLIFGDLFFSDKPSKADHDKATNDKVASYGGMERGFLSQKESGRGRGVKEKDLNRNKKNTSSGIGVTTKSDDTMNDDTPIGVASAIQEGVTRSGVDMTVKMDTQNSLEDITVPESLPRLTTPVSSKAGNAPGKSSYANITGKPSAKKVNVHTLFTPRGNGIDVVVPVDSIRAVSARFANTAYGFFLGKKVAYPVIANYVRNTWGKYGIVRSMFSSSSYARVMIELRADVELKDNIVVAMSKITREGHYTCNVCVEYKWKPPRCSSRKVFEHIHEDFSKNTSGGEKKTVKKPSQTSRGVLVGPKMGFKPHKEYRHVPKKSTASSCGNKKKGVEPTIEVNNSNPFDVLNSVDIDGEFGTNGGTTSFVNNEATSSGSSFMYVDNDGDFASNTHIGEKIDNIERQICEGKLRLLDYDGNPLVPMGIVESDSELEVVFDETANLRILTSGKDGSDKGYGTNSLLEQ</sequence>
<organism evidence="2">
    <name type="scientific">Tanacetum cinerariifolium</name>
    <name type="common">Dalmatian daisy</name>
    <name type="synonym">Chrysanthemum cinerariifolium</name>
    <dbReference type="NCBI Taxonomy" id="118510"/>
    <lineage>
        <taxon>Eukaryota</taxon>
        <taxon>Viridiplantae</taxon>
        <taxon>Streptophyta</taxon>
        <taxon>Embryophyta</taxon>
        <taxon>Tracheophyta</taxon>
        <taxon>Spermatophyta</taxon>
        <taxon>Magnoliopsida</taxon>
        <taxon>eudicotyledons</taxon>
        <taxon>Gunneridae</taxon>
        <taxon>Pentapetalae</taxon>
        <taxon>asterids</taxon>
        <taxon>campanulids</taxon>
        <taxon>Asterales</taxon>
        <taxon>Asteraceae</taxon>
        <taxon>Asteroideae</taxon>
        <taxon>Anthemideae</taxon>
        <taxon>Anthemidinae</taxon>
        <taxon>Tanacetum</taxon>
    </lineage>
</organism>
<feature type="region of interest" description="Disordered" evidence="1">
    <location>
        <begin position="1"/>
        <end position="21"/>
    </location>
</feature>
<proteinExistence type="predicted"/>
<feature type="region of interest" description="Disordered" evidence="1">
    <location>
        <begin position="372"/>
        <end position="486"/>
    </location>
</feature>
<evidence type="ECO:0000313" key="2">
    <source>
        <dbReference type="EMBL" id="GEU56980.1"/>
    </source>
</evidence>
<name>A0A6L2L787_TANCI</name>
<dbReference type="AlphaFoldDB" id="A0A6L2L787"/>